<evidence type="ECO:0000256" key="2">
    <source>
        <dbReference type="SAM" id="SignalP"/>
    </source>
</evidence>
<keyword evidence="2" id="KW-0732">Signal</keyword>
<dbReference type="Pfam" id="PF03401">
    <property type="entry name" value="TctC"/>
    <property type="match status" value="1"/>
</dbReference>
<organism evidence="3 4">
    <name type="scientific">Cupriavidus lacunae</name>
    <dbReference type="NCBI Taxonomy" id="2666307"/>
    <lineage>
        <taxon>Bacteria</taxon>
        <taxon>Pseudomonadati</taxon>
        <taxon>Pseudomonadota</taxon>
        <taxon>Betaproteobacteria</taxon>
        <taxon>Burkholderiales</taxon>
        <taxon>Burkholderiaceae</taxon>
        <taxon>Cupriavidus</taxon>
    </lineage>
</organism>
<dbReference type="PIRSF" id="PIRSF017082">
    <property type="entry name" value="YflP"/>
    <property type="match status" value="1"/>
</dbReference>
<dbReference type="RefSeq" id="WP_115215173.1">
    <property type="nucleotide sequence ID" value="NZ_QKWJ01000063.1"/>
</dbReference>
<evidence type="ECO:0000313" key="3">
    <source>
        <dbReference type="EMBL" id="RDK06436.1"/>
    </source>
</evidence>
<keyword evidence="4" id="KW-1185">Reference proteome</keyword>
<comment type="similarity">
    <text evidence="1">Belongs to the UPF0065 (bug) family.</text>
</comment>
<comment type="caution">
    <text evidence="3">The sequence shown here is derived from an EMBL/GenBank/DDBJ whole genome shotgun (WGS) entry which is preliminary data.</text>
</comment>
<dbReference type="AlphaFoldDB" id="A0A370NLF6"/>
<dbReference type="Gene3D" id="3.40.190.10">
    <property type="entry name" value="Periplasmic binding protein-like II"/>
    <property type="match status" value="1"/>
</dbReference>
<dbReference type="InterPro" id="IPR042100">
    <property type="entry name" value="Bug_dom1"/>
</dbReference>
<dbReference type="Gene3D" id="3.40.190.150">
    <property type="entry name" value="Bordetella uptake gene, domain 1"/>
    <property type="match status" value="1"/>
</dbReference>
<protein>
    <submittedName>
        <fullName evidence="3">ABC transporter substrate-binding protein</fullName>
    </submittedName>
</protein>
<dbReference type="EMBL" id="QKWJ01000063">
    <property type="protein sequence ID" value="RDK06436.1"/>
    <property type="molecule type" value="Genomic_DNA"/>
</dbReference>
<accession>A0A370NLF6</accession>
<feature type="signal peptide" evidence="2">
    <location>
        <begin position="1"/>
        <end position="28"/>
    </location>
</feature>
<evidence type="ECO:0000313" key="4">
    <source>
        <dbReference type="Proteomes" id="UP000255165"/>
    </source>
</evidence>
<proteinExistence type="inferred from homology"/>
<feature type="chain" id="PRO_5016604177" evidence="2">
    <location>
        <begin position="29"/>
        <end position="331"/>
    </location>
</feature>
<name>A0A370NLF6_9BURK</name>
<gene>
    <name evidence="3" type="ORF">DN412_31550</name>
</gene>
<dbReference type="InterPro" id="IPR005064">
    <property type="entry name" value="BUG"/>
</dbReference>
<evidence type="ECO:0000256" key="1">
    <source>
        <dbReference type="ARBA" id="ARBA00006987"/>
    </source>
</evidence>
<dbReference type="PANTHER" id="PTHR42928:SF5">
    <property type="entry name" value="BLR1237 PROTEIN"/>
    <property type="match status" value="1"/>
</dbReference>
<reference evidence="4" key="1">
    <citation type="submission" date="2018-06" db="EMBL/GenBank/DDBJ databases">
        <authorList>
            <person name="Feng T."/>
            <person name="Jeon C.O."/>
        </authorList>
    </citation>
    <scope>NUCLEOTIDE SEQUENCE [LARGE SCALE GENOMIC DNA]</scope>
    <source>
        <strain evidence="4">S23</strain>
    </source>
</reference>
<dbReference type="Proteomes" id="UP000255165">
    <property type="component" value="Unassembled WGS sequence"/>
</dbReference>
<sequence>MTSPRSPWRRQLLLAACAGLAAPAASFAQLRGKPAIRILLGLPPGGGTDAIARFFADSLPALLGQPVIIENRVGAGGRLAADTLKTAQPDGLTYMIAPNATPTFQTLIFGKQLKWDLWKDFEPVAGLVSFPCGMAAGARTQARNAAGFVRWVRANPDKANFGVPGLGGQNHFLGIQFARSAGIDLPVAPYKGTPPMITDLLGDHIASAVTLLEDLRKYHQTERIRLLGIFSDKRSVLAPDIPTMAEQGFDVTQGDGWTAMWAPARTPAREIARMQMALRTILSSPQSRDFLMKQLAVVPDYLDDQQMARRQRAELETWAPVIKASGFRAEL</sequence>
<dbReference type="PANTHER" id="PTHR42928">
    <property type="entry name" value="TRICARBOXYLATE-BINDING PROTEIN"/>
    <property type="match status" value="1"/>
</dbReference>